<evidence type="ECO:0000313" key="2">
    <source>
        <dbReference type="EMBL" id="CAL1362357.1"/>
    </source>
</evidence>
<feature type="region of interest" description="Disordered" evidence="1">
    <location>
        <begin position="31"/>
        <end position="139"/>
    </location>
</feature>
<protein>
    <submittedName>
        <fullName evidence="2">Uncharacterized protein</fullName>
    </submittedName>
</protein>
<dbReference type="Proteomes" id="UP001497516">
    <property type="component" value="Chromosome 10"/>
</dbReference>
<organism evidence="2 3">
    <name type="scientific">Linum trigynum</name>
    <dbReference type="NCBI Taxonomy" id="586398"/>
    <lineage>
        <taxon>Eukaryota</taxon>
        <taxon>Viridiplantae</taxon>
        <taxon>Streptophyta</taxon>
        <taxon>Embryophyta</taxon>
        <taxon>Tracheophyta</taxon>
        <taxon>Spermatophyta</taxon>
        <taxon>Magnoliopsida</taxon>
        <taxon>eudicotyledons</taxon>
        <taxon>Gunneridae</taxon>
        <taxon>Pentapetalae</taxon>
        <taxon>rosids</taxon>
        <taxon>fabids</taxon>
        <taxon>Malpighiales</taxon>
        <taxon>Linaceae</taxon>
        <taxon>Linum</taxon>
    </lineage>
</organism>
<feature type="compositionally biased region" description="Basic and acidic residues" evidence="1">
    <location>
        <begin position="129"/>
        <end position="139"/>
    </location>
</feature>
<feature type="compositionally biased region" description="Acidic residues" evidence="1">
    <location>
        <begin position="87"/>
        <end position="116"/>
    </location>
</feature>
<evidence type="ECO:0000313" key="3">
    <source>
        <dbReference type="Proteomes" id="UP001497516"/>
    </source>
</evidence>
<evidence type="ECO:0000256" key="1">
    <source>
        <dbReference type="SAM" id="MobiDB-lite"/>
    </source>
</evidence>
<name>A0AAV2CZY6_9ROSI</name>
<sequence>MSRDVTFYEDIFPFHGLVDDSKDTQVFPELPTVNFPDVQAHGGQPPSSVPSSSVPPVPYAPVDPQTSSGTDFSAKSSSQPSLVEEDHSTDEDFADAEPDYQEESNDDLPQGDELDDHDLPPRNRKPPVWHKDCYNHQSD</sequence>
<dbReference type="AlphaFoldDB" id="A0AAV2CZY6"/>
<accession>A0AAV2CZY6</accession>
<dbReference type="EMBL" id="OZ034814">
    <property type="protein sequence ID" value="CAL1362357.1"/>
    <property type="molecule type" value="Genomic_DNA"/>
</dbReference>
<gene>
    <name evidence="2" type="ORF">LTRI10_LOCUS9420</name>
</gene>
<reference evidence="2 3" key="1">
    <citation type="submission" date="2024-04" db="EMBL/GenBank/DDBJ databases">
        <authorList>
            <person name="Fracassetti M."/>
        </authorList>
    </citation>
    <scope>NUCLEOTIDE SEQUENCE [LARGE SCALE GENOMIC DNA]</scope>
</reference>
<proteinExistence type="predicted"/>
<keyword evidence="3" id="KW-1185">Reference proteome</keyword>
<feature type="compositionally biased region" description="Polar residues" evidence="1">
    <location>
        <begin position="64"/>
        <end position="81"/>
    </location>
</feature>